<sequence length="425" mass="48408">MSYIRLEPLPHENITLGPEEKMLEESLVFRGRVVFLAFSLLYLIIGFPGNLLTLCVLRRPSFKNNDIAFYITIMSYLNLMDIVFFMCLPFIGSVTGTVVENMNSSLCMLSYLSFMAVLSINSWLLTPMTLAKIMSRKNKAVQSNTQHLAISITIVFMLCAVNSGLLGISRVGYQEESDNKFVGCYQTRNILILTLEVLFVSIMPLAVMFVLYIYFFFKPHIEPPSEAMFQRRKSSRAGSRRPSMMRRNSRRKSSVCKEVQKTSPALQHFVLLLDLQYAAAVLPTSTYYFLLFSHESTTIIDEAKEKFALSLSMVILHMQVATSFILFYTCDVEFRKEVRSTLQTYLLGKGETPEETPVCVEEIQVVRNDTDTHDIPEPEATMPHEDNMSGVRTPQSMDRSVTSSLNQNQSPQILEHIKHRGSEIN</sequence>
<dbReference type="OrthoDB" id="10302072at2759"/>
<keyword evidence="3 9" id="KW-1133">Transmembrane helix</keyword>
<protein>
    <submittedName>
        <fullName evidence="12">Uncharacterized protein LOC106063444</fullName>
    </submittedName>
</protein>
<evidence type="ECO:0000256" key="2">
    <source>
        <dbReference type="ARBA" id="ARBA00022692"/>
    </source>
</evidence>
<feature type="transmembrane region" description="Helical" evidence="9">
    <location>
        <begin position="147"/>
        <end position="170"/>
    </location>
</feature>
<accession>A0A9U8E977</accession>
<feature type="transmembrane region" description="Helical" evidence="9">
    <location>
        <begin position="310"/>
        <end position="330"/>
    </location>
</feature>
<evidence type="ECO:0000313" key="11">
    <source>
        <dbReference type="Proteomes" id="UP001165740"/>
    </source>
</evidence>
<dbReference type="Proteomes" id="UP001165740">
    <property type="component" value="Chromosome 15"/>
</dbReference>
<dbReference type="PANTHER" id="PTHR24243">
    <property type="entry name" value="G-PROTEIN COUPLED RECEPTOR"/>
    <property type="match status" value="1"/>
</dbReference>
<dbReference type="PROSITE" id="PS50262">
    <property type="entry name" value="G_PROTEIN_RECEP_F1_2"/>
    <property type="match status" value="1"/>
</dbReference>
<evidence type="ECO:0000256" key="7">
    <source>
        <dbReference type="ARBA" id="ARBA00023224"/>
    </source>
</evidence>
<name>A0A9U8E977_BIOGL</name>
<dbReference type="RefSeq" id="XP_013077260.2">
    <property type="nucleotide sequence ID" value="XM_013221806.2"/>
</dbReference>
<comment type="subcellular location">
    <subcellularLocation>
        <location evidence="1">Membrane</location>
        <topology evidence="1">Multi-pass membrane protein</topology>
    </subcellularLocation>
</comment>
<evidence type="ECO:0000256" key="8">
    <source>
        <dbReference type="SAM" id="MobiDB-lite"/>
    </source>
</evidence>
<keyword evidence="11" id="KW-1185">Reference proteome</keyword>
<dbReference type="CDD" id="cd00637">
    <property type="entry name" value="7tm_classA_rhodopsin-like"/>
    <property type="match status" value="1"/>
</dbReference>
<feature type="domain" description="G-protein coupled receptors family 1 profile" evidence="10">
    <location>
        <begin position="49"/>
        <end position="216"/>
    </location>
</feature>
<dbReference type="GO" id="GO:0004930">
    <property type="term" value="F:G protein-coupled receptor activity"/>
    <property type="evidence" value="ECO:0007669"/>
    <property type="project" value="UniProtKB-KW"/>
</dbReference>
<feature type="compositionally biased region" description="Basic and acidic residues" evidence="8">
    <location>
        <begin position="371"/>
        <end position="387"/>
    </location>
</feature>
<reference evidence="12" key="1">
    <citation type="submission" date="2025-08" db="UniProtKB">
        <authorList>
            <consortium name="RefSeq"/>
        </authorList>
    </citation>
    <scope>IDENTIFICATION</scope>
</reference>
<feature type="transmembrane region" description="Helical" evidence="9">
    <location>
        <begin position="269"/>
        <end position="290"/>
    </location>
</feature>
<feature type="region of interest" description="Disordered" evidence="8">
    <location>
        <begin position="228"/>
        <end position="258"/>
    </location>
</feature>
<feature type="region of interest" description="Disordered" evidence="8">
    <location>
        <begin position="371"/>
        <end position="425"/>
    </location>
</feature>
<keyword evidence="6" id="KW-0675">Receptor</keyword>
<feature type="compositionally biased region" description="Basic residues" evidence="8">
    <location>
        <begin position="230"/>
        <end position="254"/>
    </location>
</feature>
<dbReference type="GeneID" id="106063444"/>
<dbReference type="KEGG" id="bgt:106063444"/>
<dbReference type="InterPro" id="IPR017452">
    <property type="entry name" value="GPCR_Rhodpsn_7TM"/>
</dbReference>
<evidence type="ECO:0000259" key="10">
    <source>
        <dbReference type="PROSITE" id="PS50262"/>
    </source>
</evidence>
<keyword evidence="2 9" id="KW-0812">Transmembrane</keyword>
<keyword evidence="5 9" id="KW-0472">Membrane</keyword>
<feature type="transmembrane region" description="Helical" evidence="9">
    <location>
        <begin position="103"/>
        <end position="126"/>
    </location>
</feature>
<dbReference type="GO" id="GO:0016020">
    <property type="term" value="C:membrane"/>
    <property type="evidence" value="ECO:0007669"/>
    <property type="project" value="UniProtKB-SubCell"/>
</dbReference>
<feature type="compositionally biased region" description="Polar residues" evidence="8">
    <location>
        <begin position="390"/>
        <end position="412"/>
    </location>
</feature>
<organism evidence="11 12">
    <name type="scientific">Biomphalaria glabrata</name>
    <name type="common">Bloodfluke planorb</name>
    <name type="synonym">Freshwater snail</name>
    <dbReference type="NCBI Taxonomy" id="6526"/>
    <lineage>
        <taxon>Eukaryota</taxon>
        <taxon>Metazoa</taxon>
        <taxon>Spiralia</taxon>
        <taxon>Lophotrochozoa</taxon>
        <taxon>Mollusca</taxon>
        <taxon>Gastropoda</taxon>
        <taxon>Heterobranchia</taxon>
        <taxon>Euthyneura</taxon>
        <taxon>Panpulmonata</taxon>
        <taxon>Hygrophila</taxon>
        <taxon>Lymnaeoidea</taxon>
        <taxon>Planorbidae</taxon>
        <taxon>Biomphalaria</taxon>
    </lineage>
</organism>
<gene>
    <name evidence="12" type="primary">LOC106063444</name>
</gene>
<evidence type="ECO:0000256" key="3">
    <source>
        <dbReference type="ARBA" id="ARBA00022989"/>
    </source>
</evidence>
<feature type="transmembrane region" description="Helical" evidence="9">
    <location>
        <begin position="33"/>
        <end position="57"/>
    </location>
</feature>
<evidence type="ECO:0000256" key="5">
    <source>
        <dbReference type="ARBA" id="ARBA00023136"/>
    </source>
</evidence>
<dbReference type="SUPFAM" id="SSF81321">
    <property type="entry name" value="Family A G protein-coupled receptor-like"/>
    <property type="match status" value="1"/>
</dbReference>
<evidence type="ECO:0000256" key="6">
    <source>
        <dbReference type="ARBA" id="ARBA00023170"/>
    </source>
</evidence>
<keyword evidence="4" id="KW-0297">G-protein coupled receptor</keyword>
<feature type="transmembrane region" description="Helical" evidence="9">
    <location>
        <begin position="69"/>
        <end position="91"/>
    </location>
</feature>
<dbReference type="PANTHER" id="PTHR24243:SF208">
    <property type="entry name" value="PYROKININ-1 RECEPTOR"/>
    <property type="match status" value="1"/>
</dbReference>
<dbReference type="Gene3D" id="1.20.1070.10">
    <property type="entry name" value="Rhodopsin 7-helix transmembrane proteins"/>
    <property type="match status" value="1"/>
</dbReference>
<proteinExistence type="predicted"/>
<evidence type="ECO:0000256" key="4">
    <source>
        <dbReference type="ARBA" id="ARBA00023040"/>
    </source>
</evidence>
<evidence type="ECO:0000256" key="9">
    <source>
        <dbReference type="SAM" id="Phobius"/>
    </source>
</evidence>
<dbReference type="AlphaFoldDB" id="A0A9U8E977"/>
<evidence type="ECO:0000256" key="1">
    <source>
        <dbReference type="ARBA" id="ARBA00004141"/>
    </source>
</evidence>
<keyword evidence="7" id="KW-0807">Transducer</keyword>
<evidence type="ECO:0000313" key="12">
    <source>
        <dbReference type="RefSeq" id="XP_013077260.2"/>
    </source>
</evidence>
<feature type="transmembrane region" description="Helical" evidence="9">
    <location>
        <begin position="190"/>
        <end position="217"/>
    </location>
</feature>